<dbReference type="GO" id="GO:0016020">
    <property type="term" value="C:membrane"/>
    <property type="evidence" value="ECO:0007669"/>
    <property type="project" value="TreeGrafter"/>
</dbReference>
<dbReference type="GO" id="GO:0060271">
    <property type="term" value="P:cilium assembly"/>
    <property type="evidence" value="ECO:0007669"/>
    <property type="project" value="TreeGrafter"/>
</dbReference>
<accession>A0A9Q0S3U3</accession>
<evidence type="ECO:0000313" key="2">
    <source>
        <dbReference type="EMBL" id="KAJ6643754.1"/>
    </source>
</evidence>
<feature type="non-terminal residue" evidence="2">
    <location>
        <position position="236"/>
    </location>
</feature>
<name>A0A9Q0S3U3_9DIPT</name>
<gene>
    <name evidence="2" type="primary">bbs9</name>
    <name evidence="2" type="ORF">Bhyg_08719</name>
</gene>
<evidence type="ECO:0000313" key="3">
    <source>
        <dbReference type="Proteomes" id="UP001151699"/>
    </source>
</evidence>
<comment type="caution">
    <text evidence="2">The sequence shown here is derived from an EMBL/GenBank/DDBJ whole genome shotgun (WGS) entry which is preliminary data.</text>
</comment>
<keyword evidence="3" id="KW-1185">Reference proteome</keyword>
<dbReference type="GO" id="GO:0034464">
    <property type="term" value="C:BBSome"/>
    <property type="evidence" value="ECO:0007669"/>
    <property type="project" value="InterPro"/>
</dbReference>
<dbReference type="Pfam" id="PF14727">
    <property type="entry name" value="PHTB1_N"/>
    <property type="match status" value="1"/>
</dbReference>
<protein>
    <submittedName>
        <fullName evidence="2">Protein PTHB1</fullName>
    </submittedName>
</protein>
<proteinExistence type="predicted"/>
<sequence length="236" mass="26552">MSLFKLCRWWYTQCPDFSTNYDNNSIHCCRIGSDDSDKDYIIVGSHSGHLSIFNPSGDPPEQNSDNAFKATDVLIEMKLPNPIIGILSGKFIGSKEGGKCQLAILHPMKLSIYALHTTEGHALHGDQTRLELCYEYKFQRFAFSCCKGNFGGVKTKEFFCVVHMDSSLSFFEQDSIAYECILPGERNIPSTFVYVQRIDSFITVSTAYDVECFRYQDLAQSSDAGGKVIEPIWVAN</sequence>
<reference evidence="2" key="1">
    <citation type="submission" date="2022-07" db="EMBL/GenBank/DDBJ databases">
        <authorList>
            <person name="Trinca V."/>
            <person name="Uliana J.V.C."/>
            <person name="Torres T.T."/>
            <person name="Ward R.J."/>
            <person name="Monesi N."/>
        </authorList>
    </citation>
    <scope>NUCLEOTIDE SEQUENCE</scope>
    <source>
        <strain evidence="2">HSMRA1968</strain>
        <tissue evidence="2">Whole embryos</tissue>
    </source>
</reference>
<dbReference type="PANTHER" id="PTHR20991">
    <property type="entry name" value="PARATHYROID HORMONE-RESPONSIVE B1 GENE"/>
    <property type="match status" value="1"/>
</dbReference>
<dbReference type="InterPro" id="IPR028073">
    <property type="entry name" value="PHTB1_N_dom"/>
</dbReference>
<feature type="domain" description="PTHB1 N-terminal" evidence="1">
    <location>
        <begin position="1"/>
        <end position="224"/>
    </location>
</feature>
<dbReference type="PANTHER" id="PTHR20991:SF0">
    <property type="entry name" value="PROTEIN PTHB1"/>
    <property type="match status" value="1"/>
</dbReference>
<dbReference type="EMBL" id="WJQU01000002">
    <property type="protein sequence ID" value="KAJ6643754.1"/>
    <property type="molecule type" value="Genomic_DNA"/>
</dbReference>
<dbReference type="AlphaFoldDB" id="A0A9Q0S3U3"/>
<evidence type="ECO:0000259" key="1">
    <source>
        <dbReference type="Pfam" id="PF14727"/>
    </source>
</evidence>
<organism evidence="2 3">
    <name type="scientific">Pseudolycoriella hygida</name>
    <dbReference type="NCBI Taxonomy" id="35572"/>
    <lineage>
        <taxon>Eukaryota</taxon>
        <taxon>Metazoa</taxon>
        <taxon>Ecdysozoa</taxon>
        <taxon>Arthropoda</taxon>
        <taxon>Hexapoda</taxon>
        <taxon>Insecta</taxon>
        <taxon>Pterygota</taxon>
        <taxon>Neoptera</taxon>
        <taxon>Endopterygota</taxon>
        <taxon>Diptera</taxon>
        <taxon>Nematocera</taxon>
        <taxon>Sciaroidea</taxon>
        <taxon>Sciaridae</taxon>
        <taxon>Pseudolycoriella</taxon>
    </lineage>
</organism>
<dbReference type="InterPro" id="IPR026511">
    <property type="entry name" value="PTHB1"/>
</dbReference>
<dbReference type="OrthoDB" id="10262646at2759"/>
<dbReference type="Proteomes" id="UP001151699">
    <property type="component" value="Chromosome B"/>
</dbReference>